<dbReference type="OrthoDB" id="1551185at2"/>
<dbReference type="Proteomes" id="UP000197277">
    <property type="component" value="Unassembled WGS sequence"/>
</dbReference>
<dbReference type="AlphaFoldDB" id="A0A246FNY3"/>
<protein>
    <submittedName>
        <fullName evidence="1">Uncharacterized protein</fullName>
    </submittedName>
</protein>
<proteinExistence type="predicted"/>
<dbReference type="EMBL" id="NIRR01000003">
    <property type="protein sequence ID" value="OWP64461.1"/>
    <property type="molecule type" value="Genomic_DNA"/>
</dbReference>
<reference evidence="1 2" key="1">
    <citation type="submission" date="2017-06" db="EMBL/GenBank/DDBJ databases">
        <title>Hymenobacter amundsenii sp. nov. isolated from regoliths in Antarctica.</title>
        <authorList>
            <person name="Sedlacek I."/>
            <person name="Kralova S."/>
            <person name="Pantucek R."/>
            <person name="Svec P."/>
            <person name="Holochova P."/>
            <person name="Stankova E."/>
            <person name="Vrbovska V."/>
            <person name="Busse H.-J."/>
        </authorList>
    </citation>
    <scope>NUCLEOTIDE SEQUENCE [LARGE SCALE GENOMIC DNA]</scope>
    <source>
        <strain evidence="1 2">CCM 8682</strain>
    </source>
</reference>
<gene>
    <name evidence="1" type="ORF">CDA63_03565</name>
</gene>
<dbReference type="RefSeq" id="WP_088463069.1">
    <property type="nucleotide sequence ID" value="NZ_NIRR01000003.1"/>
</dbReference>
<evidence type="ECO:0000313" key="2">
    <source>
        <dbReference type="Proteomes" id="UP000197277"/>
    </source>
</evidence>
<keyword evidence="2" id="KW-1185">Reference proteome</keyword>
<comment type="caution">
    <text evidence="1">The sequence shown here is derived from an EMBL/GenBank/DDBJ whole genome shotgun (WGS) entry which is preliminary data.</text>
</comment>
<organism evidence="1 2">
    <name type="scientific">Hymenobacter amundsenii</name>
    <dbReference type="NCBI Taxonomy" id="2006685"/>
    <lineage>
        <taxon>Bacteria</taxon>
        <taxon>Pseudomonadati</taxon>
        <taxon>Bacteroidota</taxon>
        <taxon>Cytophagia</taxon>
        <taxon>Cytophagales</taxon>
        <taxon>Hymenobacteraceae</taxon>
        <taxon>Hymenobacter</taxon>
    </lineage>
</organism>
<evidence type="ECO:0000313" key="1">
    <source>
        <dbReference type="EMBL" id="OWP64461.1"/>
    </source>
</evidence>
<accession>A0A246FNY3</accession>
<name>A0A246FNY3_9BACT</name>
<sequence>MALQKLLSFLTELDSRKIHYMLAHHREEAIMVLVAVPGQRWEIEFFADSHVEVEVFKSASPGGGLEGEEALESLFRDFSD</sequence>